<dbReference type="AlphaFoldDB" id="A0A2L0F361"/>
<reference evidence="2 3" key="1">
    <citation type="submission" date="2015-09" db="EMBL/GenBank/DDBJ databases">
        <title>Sorangium comparison.</title>
        <authorList>
            <person name="Zaburannyi N."/>
            <person name="Bunk B."/>
            <person name="Overmann J."/>
            <person name="Mueller R."/>
        </authorList>
    </citation>
    <scope>NUCLEOTIDE SEQUENCE [LARGE SCALE GENOMIC DNA]</scope>
    <source>
        <strain evidence="2 3">So ce26</strain>
    </source>
</reference>
<feature type="transmembrane region" description="Helical" evidence="1">
    <location>
        <begin position="20"/>
        <end position="42"/>
    </location>
</feature>
<evidence type="ECO:0000313" key="2">
    <source>
        <dbReference type="EMBL" id="AUX45976.1"/>
    </source>
</evidence>
<protein>
    <submittedName>
        <fullName evidence="2">Uncharacterized protein</fullName>
    </submittedName>
</protein>
<gene>
    <name evidence="2" type="ORF">SOCE26_074780</name>
</gene>
<proteinExistence type="predicted"/>
<evidence type="ECO:0000313" key="3">
    <source>
        <dbReference type="Proteomes" id="UP000238348"/>
    </source>
</evidence>
<feature type="transmembrane region" description="Helical" evidence="1">
    <location>
        <begin position="175"/>
        <end position="208"/>
    </location>
</feature>
<name>A0A2L0F361_SORCE</name>
<organism evidence="2 3">
    <name type="scientific">Sorangium cellulosum</name>
    <name type="common">Polyangium cellulosum</name>
    <dbReference type="NCBI Taxonomy" id="56"/>
    <lineage>
        <taxon>Bacteria</taxon>
        <taxon>Pseudomonadati</taxon>
        <taxon>Myxococcota</taxon>
        <taxon>Polyangia</taxon>
        <taxon>Polyangiales</taxon>
        <taxon>Polyangiaceae</taxon>
        <taxon>Sorangium</taxon>
    </lineage>
</organism>
<dbReference type="EMBL" id="CP012673">
    <property type="protein sequence ID" value="AUX45976.1"/>
    <property type="molecule type" value="Genomic_DNA"/>
</dbReference>
<keyword evidence="1" id="KW-0472">Membrane</keyword>
<dbReference type="Proteomes" id="UP000238348">
    <property type="component" value="Chromosome"/>
</dbReference>
<sequence>MFDRCVVRVHRYAHARTVSWVLVSSFAWMCILSAATLLFATLLGPFGIVMMLPFVMVGSVLLPVCTVGALYAPLAWLWAAVSFPRSAVVRVGGALWIQYPHGRTAFPLASFTGARLSSSGGEVALKTHDGDVIFVRLQDPGDAERLLADIATSRAGGAWCARLYEDAPPPLQGRWLLAIAAAAALVCSLIVDAALALAIGVLAGAAAWGVASVRRRGCAGPRVLAVGTDGLSIQGDVGERFIPFHGIERVDDTGLGVQLALKGGEEVALLIVPPQILRDPQETGLSMALAERRREHLLALLRERIGRGVPEAGGAGVLLERRGRPAPAWRAALRRLVSEAGVDYRTAKLTREQAFAVLEDGAAPAEHRIGAALALSSASDGDTAARVRIAVESCVNRDVRLALEQAAQGEVAEWALEQALSSQDVAEPALVMRSRAPTG</sequence>
<feature type="transmembrane region" description="Helical" evidence="1">
    <location>
        <begin position="54"/>
        <end position="79"/>
    </location>
</feature>
<keyword evidence="1" id="KW-1133">Transmembrane helix</keyword>
<evidence type="ECO:0000256" key="1">
    <source>
        <dbReference type="SAM" id="Phobius"/>
    </source>
</evidence>
<accession>A0A2L0F361</accession>
<keyword evidence="1" id="KW-0812">Transmembrane</keyword>